<keyword evidence="2" id="KW-1133">Transmembrane helix</keyword>
<evidence type="ECO:0000313" key="4">
    <source>
        <dbReference type="Proteomes" id="UP000001937"/>
    </source>
</evidence>
<accession>Q2JDL9</accession>
<feature type="region of interest" description="Disordered" evidence="1">
    <location>
        <begin position="151"/>
        <end position="186"/>
    </location>
</feature>
<proteinExistence type="predicted"/>
<protein>
    <recommendedName>
        <fullName evidence="5">Integral membrane protein</fullName>
    </recommendedName>
</protein>
<dbReference type="STRING" id="106370.Francci3_1245"/>
<dbReference type="Proteomes" id="UP000001937">
    <property type="component" value="Chromosome"/>
</dbReference>
<gene>
    <name evidence="3" type="ordered locus">Francci3_1245</name>
</gene>
<feature type="transmembrane region" description="Helical" evidence="2">
    <location>
        <begin position="114"/>
        <end position="143"/>
    </location>
</feature>
<evidence type="ECO:0000313" key="3">
    <source>
        <dbReference type="EMBL" id="ABD10623.1"/>
    </source>
</evidence>
<evidence type="ECO:0000256" key="2">
    <source>
        <dbReference type="SAM" id="Phobius"/>
    </source>
</evidence>
<evidence type="ECO:0008006" key="5">
    <source>
        <dbReference type="Google" id="ProtNLM"/>
    </source>
</evidence>
<feature type="transmembrane region" description="Helical" evidence="2">
    <location>
        <begin position="80"/>
        <end position="102"/>
    </location>
</feature>
<reference evidence="3 4" key="1">
    <citation type="journal article" date="2007" name="Genome Res.">
        <title>Genome characteristics of facultatively symbiotic Frankia sp. strains reflect host range and host plant biogeography.</title>
        <authorList>
            <person name="Normand P."/>
            <person name="Lapierre P."/>
            <person name="Tisa L.S."/>
            <person name="Gogarten J.P."/>
            <person name="Alloisio N."/>
            <person name="Bagnarol E."/>
            <person name="Bassi C.A."/>
            <person name="Berry A.M."/>
            <person name="Bickhart D.M."/>
            <person name="Choisne N."/>
            <person name="Couloux A."/>
            <person name="Cournoyer B."/>
            <person name="Cruveiller S."/>
            <person name="Daubin V."/>
            <person name="Demange N."/>
            <person name="Francino M.P."/>
            <person name="Goltsman E."/>
            <person name="Huang Y."/>
            <person name="Kopp O.R."/>
            <person name="Labarre L."/>
            <person name="Lapidus A."/>
            <person name="Lavire C."/>
            <person name="Marechal J."/>
            <person name="Martinez M."/>
            <person name="Mastronunzio J.E."/>
            <person name="Mullin B.C."/>
            <person name="Niemann J."/>
            <person name="Pujic P."/>
            <person name="Rawnsley T."/>
            <person name="Rouy Z."/>
            <person name="Schenowitz C."/>
            <person name="Sellstedt A."/>
            <person name="Tavares F."/>
            <person name="Tomkins J.P."/>
            <person name="Vallenet D."/>
            <person name="Valverde C."/>
            <person name="Wall L.G."/>
            <person name="Wang Y."/>
            <person name="Medigue C."/>
            <person name="Benson D.R."/>
        </authorList>
    </citation>
    <scope>NUCLEOTIDE SEQUENCE [LARGE SCALE GENOMIC DNA]</scope>
    <source>
        <strain evidence="4">DSM 45818 / CECT 9043 / CcI3</strain>
    </source>
</reference>
<dbReference type="KEGG" id="fra:Francci3_1245"/>
<keyword evidence="2" id="KW-0812">Transmembrane</keyword>
<dbReference type="AlphaFoldDB" id="Q2JDL9"/>
<evidence type="ECO:0000256" key="1">
    <source>
        <dbReference type="SAM" id="MobiDB-lite"/>
    </source>
</evidence>
<name>Q2JDL9_FRACC</name>
<feature type="transmembrane region" description="Helical" evidence="2">
    <location>
        <begin position="51"/>
        <end position="68"/>
    </location>
</feature>
<keyword evidence="4" id="KW-1185">Reference proteome</keyword>
<dbReference type="HOGENOM" id="CLU_114403_0_0_11"/>
<dbReference type="EMBL" id="CP000249">
    <property type="protein sequence ID" value="ABD10623.1"/>
    <property type="molecule type" value="Genomic_DNA"/>
</dbReference>
<dbReference type="eggNOG" id="COG1981">
    <property type="taxonomic scope" value="Bacteria"/>
</dbReference>
<organism evidence="3 4">
    <name type="scientific">Frankia casuarinae (strain DSM 45818 / CECT 9043 / HFP020203 / CcI3)</name>
    <dbReference type="NCBI Taxonomy" id="106370"/>
    <lineage>
        <taxon>Bacteria</taxon>
        <taxon>Bacillati</taxon>
        <taxon>Actinomycetota</taxon>
        <taxon>Actinomycetes</taxon>
        <taxon>Frankiales</taxon>
        <taxon>Frankiaceae</taxon>
        <taxon>Frankia</taxon>
    </lineage>
</organism>
<feature type="compositionally biased region" description="Low complexity" evidence="1">
    <location>
        <begin position="158"/>
        <end position="186"/>
    </location>
</feature>
<keyword evidence="2" id="KW-0472">Membrane</keyword>
<sequence>MRTALLAVHVLVSVGWNGVAFAQLVLASTAAADAGLRHSAYELMHVVDRVLNIPLALLALTTGVVISVKTRWGLLRHWWVATKLVITVVAVILGSSMMRPLVVRAGHATDGGEVAYAAPTVAIILGASVMNVLFITATVLSIAKPWGKTPRGRRAMRRAGAAPLSTRPGLPASSAPLATASAATGSGDPVLPTIVAVPLGP</sequence>
<accession>A0A1X1Q0Y4</accession>